<evidence type="ECO:0000256" key="6">
    <source>
        <dbReference type="ARBA" id="ARBA00023136"/>
    </source>
</evidence>
<evidence type="ECO:0000256" key="3">
    <source>
        <dbReference type="ARBA" id="ARBA00022692"/>
    </source>
</evidence>
<reference evidence="10 11" key="1">
    <citation type="submission" date="2017-12" db="EMBL/GenBank/DDBJ databases">
        <title>High-resolution comparative analysis of great ape genomes.</title>
        <authorList>
            <person name="Pollen A."/>
            <person name="Hastie A."/>
            <person name="Hormozdiari F."/>
            <person name="Dougherty M."/>
            <person name="Liu R."/>
            <person name="Chaisson M."/>
            <person name="Hoppe E."/>
            <person name="Hill C."/>
            <person name="Pang A."/>
            <person name="Hillier L."/>
            <person name="Baker C."/>
            <person name="Armstrong J."/>
            <person name="Shendure J."/>
            <person name="Paten B."/>
            <person name="Wilson R."/>
            <person name="Chao H."/>
            <person name="Schneider V."/>
            <person name="Ventura M."/>
            <person name="Kronenberg Z."/>
            <person name="Murali S."/>
            <person name="Gordon D."/>
            <person name="Cantsilieris S."/>
            <person name="Munson K."/>
            <person name="Nelson B."/>
            <person name="Raja A."/>
            <person name="Underwood J."/>
            <person name="Diekhans M."/>
            <person name="Fiddes I."/>
            <person name="Haussler D."/>
            <person name="Eichler E."/>
        </authorList>
    </citation>
    <scope>NUCLEOTIDE SEQUENCE [LARGE SCALE GENOMIC DNA]</scope>
    <source>
        <strain evidence="10">Yerkes chimp pedigree #C0471</strain>
    </source>
</reference>
<evidence type="ECO:0000313" key="11">
    <source>
        <dbReference type="Proteomes" id="UP000236370"/>
    </source>
</evidence>
<feature type="domain" description="GAIN-B" evidence="9">
    <location>
        <begin position="15"/>
        <end position="213"/>
    </location>
</feature>
<dbReference type="GO" id="GO:0016020">
    <property type="term" value="C:membrane"/>
    <property type="evidence" value="ECO:0007669"/>
    <property type="project" value="UniProtKB-SubCell"/>
</dbReference>
<dbReference type="InterPro" id="IPR036392">
    <property type="entry name" value="PLAT/LH2_dom_sf"/>
</dbReference>
<dbReference type="InterPro" id="IPR001024">
    <property type="entry name" value="PLAT/LH2_dom"/>
</dbReference>
<feature type="region of interest" description="Disordered" evidence="8">
    <location>
        <begin position="600"/>
        <end position="620"/>
    </location>
</feature>
<keyword evidence="6" id="KW-0472">Membrane</keyword>
<comment type="similarity">
    <text evidence="2">Belongs to the polycystin family.</text>
</comment>
<evidence type="ECO:0000256" key="5">
    <source>
        <dbReference type="ARBA" id="ARBA00022989"/>
    </source>
</evidence>
<dbReference type="EMBL" id="NBAG03002787">
    <property type="protein sequence ID" value="PNI10699.1"/>
    <property type="molecule type" value="Genomic_DNA"/>
</dbReference>
<dbReference type="PANTHER" id="PTHR46730:SF3">
    <property type="entry name" value="POLYCYSTIN-1"/>
    <property type="match status" value="1"/>
</dbReference>
<dbReference type="InterPro" id="IPR057244">
    <property type="entry name" value="GAIN_B"/>
</dbReference>
<organism evidence="10 11">
    <name type="scientific">Pan troglodytes</name>
    <name type="common">Chimpanzee</name>
    <dbReference type="NCBI Taxonomy" id="9598"/>
    <lineage>
        <taxon>Eukaryota</taxon>
        <taxon>Metazoa</taxon>
        <taxon>Chordata</taxon>
        <taxon>Craniata</taxon>
        <taxon>Vertebrata</taxon>
        <taxon>Euteleostomi</taxon>
        <taxon>Mammalia</taxon>
        <taxon>Eutheria</taxon>
        <taxon>Euarchontoglires</taxon>
        <taxon>Primates</taxon>
        <taxon>Haplorrhini</taxon>
        <taxon>Catarrhini</taxon>
        <taxon>Hominidae</taxon>
        <taxon>Pan</taxon>
    </lineage>
</organism>
<dbReference type="Pfam" id="PF01477">
    <property type="entry name" value="PLAT"/>
    <property type="match status" value="1"/>
</dbReference>
<keyword evidence="5" id="KW-1133">Transmembrane helix</keyword>
<keyword evidence="3" id="KW-0812">Transmembrane</keyword>
<feature type="region of interest" description="Disordered" evidence="8">
    <location>
        <begin position="705"/>
        <end position="733"/>
    </location>
</feature>
<dbReference type="PROSITE" id="PS50221">
    <property type="entry name" value="GAIN_B"/>
    <property type="match status" value="1"/>
</dbReference>
<dbReference type="Pfam" id="PF06409">
    <property type="entry name" value="NPIP"/>
    <property type="match status" value="1"/>
</dbReference>
<evidence type="ECO:0000256" key="2">
    <source>
        <dbReference type="ARBA" id="ARBA00007200"/>
    </source>
</evidence>
<proteinExistence type="inferred from homology"/>
<evidence type="ECO:0000256" key="1">
    <source>
        <dbReference type="ARBA" id="ARBA00004370"/>
    </source>
</evidence>
<comment type="caution">
    <text evidence="10">The sequence shown here is derived from an EMBL/GenBank/DDBJ whole genome shotgun (WGS) entry which is preliminary data.</text>
</comment>
<dbReference type="SMART" id="SM00303">
    <property type="entry name" value="GPS"/>
    <property type="match status" value="1"/>
</dbReference>
<accession>A0A2J8IJK4</accession>
<keyword evidence="7" id="KW-1015">Disulfide bond</keyword>
<comment type="subcellular location">
    <subcellularLocation>
        <location evidence="1">Membrane</location>
    </subcellularLocation>
</comment>
<protein>
    <submittedName>
        <fullName evidence="10">NPIPA1 isoform 3</fullName>
    </submittedName>
</protein>
<dbReference type="PANTHER" id="PTHR46730">
    <property type="entry name" value="POLYCYSTIN-1"/>
    <property type="match status" value="1"/>
</dbReference>
<gene>
    <name evidence="10" type="ORF">CK820_G0056926</name>
</gene>
<dbReference type="SUPFAM" id="SSF49723">
    <property type="entry name" value="Lipase/lipooxygenase domain (PLAT/LH2 domain)"/>
    <property type="match status" value="1"/>
</dbReference>
<evidence type="ECO:0000259" key="9">
    <source>
        <dbReference type="PROSITE" id="PS50221"/>
    </source>
</evidence>
<dbReference type="AlphaFoldDB" id="A0A2J8IJK4"/>
<sequence>MASDGVPDTAGAQIPIERLASERAITMKVPNNSDWAAWGHRSSANSFVVQPQASVGAVVTLDSNNPAAVLHLQLNYTLLDGRYLSEESEPYLAVCLHSEPRPNEHNWSASRRIRPESLQGADHRPYTFFISPGSRDPAGSYHLNLSSHFRWSALEVSVGLYTSLCQYFSEEDMVWRTEGLLPLEETSPRQAVCLTRHLTAFGASLFVPPKPCPLCLSCTTAHVGIMLYGVDSRSSHWHLDGDRAFHRNSLDIFRMATPHSLGSVWKIRVWHDNKGLAQPLPGSAAHHRQGPADGNAAPSSWSMNWLSWRRRPTGALVEKEMLAASDAALLRFRRLLVAELQRSFFDKHIWLSIWDRLASYCSLASRGPPAAFSSSASSWVPTPCGTGLLGDSAYRTGRVSRLSPLSRRHSRCWPGVQRGCLSRLPGHPLSLLDVPEQVKEELTPILHSLFPRIQQVGILPIHTETMVYYRDLPHPADVLLLRYEWLSGGCKTWHSAWERPEAGTGSWLGRTRNQVINTLADLRHRGTDFGGSLWLLIITVFREVINLPSPSHKLPFCVFPEDYLPLKMDMMDPRMYSREPGGPTAVDRKEDRQKHLRKLSMKEREHAEKERQLSEAEENGKLDMKEIHTYKTMPVYKPSCFCPVKHGKCFNVRKLRRRAEDYYKCKIPPSARKPLCNWVRMAAAEHRHSSGLPYRPYLTAETLKNRMGRQPPPPTQQRSIIHSTEPQDTSQCLLHPLPPSAPPSVDDNLNPPECVSIPSTSAPPSVDDNLNTPPECVLYPPPPSADDNLKTTPECLITPFHPQRMIISRN</sequence>
<evidence type="ECO:0000256" key="8">
    <source>
        <dbReference type="SAM" id="MobiDB-lite"/>
    </source>
</evidence>
<dbReference type="InterPro" id="IPR000203">
    <property type="entry name" value="GPS"/>
</dbReference>
<keyword evidence="4" id="KW-0677">Repeat</keyword>
<dbReference type="Proteomes" id="UP000236370">
    <property type="component" value="Unassembled WGS sequence"/>
</dbReference>
<evidence type="ECO:0000256" key="7">
    <source>
        <dbReference type="ARBA" id="ARBA00023157"/>
    </source>
</evidence>
<feature type="compositionally biased region" description="Polar residues" evidence="8">
    <location>
        <begin position="716"/>
        <end position="732"/>
    </location>
</feature>
<dbReference type="Gene3D" id="2.60.60.20">
    <property type="entry name" value="PLAT/LH2 domain"/>
    <property type="match status" value="1"/>
</dbReference>
<evidence type="ECO:0000256" key="4">
    <source>
        <dbReference type="ARBA" id="ARBA00022737"/>
    </source>
</evidence>
<evidence type="ECO:0000313" key="10">
    <source>
        <dbReference type="EMBL" id="PNI10699.1"/>
    </source>
</evidence>
<name>A0A2J8IJK4_PANTR</name>
<dbReference type="InterPro" id="IPR054697">
    <property type="entry name" value="NPIP_N"/>
</dbReference>